<dbReference type="InterPro" id="IPR050935">
    <property type="entry name" value="Bromo_chromatin_reader"/>
</dbReference>
<keyword evidence="6" id="KW-1185">Reference proteome</keyword>
<feature type="domain" description="Bromo" evidence="4">
    <location>
        <begin position="58"/>
        <end position="130"/>
    </location>
</feature>
<dbReference type="InterPro" id="IPR018359">
    <property type="entry name" value="Bromodomain_CS"/>
</dbReference>
<dbReference type="STRING" id="7266.A0A3B0JC69"/>
<dbReference type="OMA" id="SDFMLII"/>
<dbReference type="InterPro" id="IPR001487">
    <property type="entry name" value="Bromodomain"/>
</dbReference>
<dbReference type="SUPFAM" id="SSF47370">
    <property type="entry name" value="Bromodomain"/>
    <property type="match status" value="2"/>
</dbReference>
<evidence type="ECO:0000259" key="4">
    <source>
        <dbReference type="PROSITE" id="PS50014"/>
    </source>
</evidence>
<dbReference type="PROSITE" id="PS50014">
    <property type="entry name" value="BROMODOMAIN_2"/>
    <property type="match status" value="2"/>
</dbReference>
<dbReference type="Proteomes" id="UP000268350">
    <property type="component" value="Unassembled WGS sequence"/>
</dbReference>
<organism evidence="5 6">
    <name type="scientific">Drosophila guanche</name>
    <name type="common">Fruit fly</name>
    <dbReference type="NCBI Taxonomy" id="7266"/>
    <lineage>
        <taxon>Eukaryota</taxon>
        <taxon>Metazoa</taxon>
        <taxon>Ecdysozoa</taxon>
        <taxon>Arthropoda</taxon>
        <taxon>Hexapoda</taxon>
        <taxon>Insecta</taxon>
        <taxon>Pterygota</taxon>
        <taxon>Neoptera</taxon>
        <taxon>Endopterygota</taxon>
        <taxon>Diptera</taxon>
        <taxon>Brachycera</taxon>
        <taxon>Muscomorpha</taxon>
        <taxon>Ephydroidea</taxon>
        <taxon>Drosophilidae</taxon>
        <taxon>Drosophila</taxon>
        <taxon>Sophophora</taxon>
    </lineage>
</organism>
<dbReference type="PRINTS" id="PR00503">
    <property type="entry name" value="BROMODOMAIN"/>
</dbReference>
<dbReference type="GO" id="GO:0006355">
    <property type="term" value="P:regulation of DNA-templated transcription"/>
    <property type="evidence" value="ECO:0007669"/>
    <property type="project" value="TreeGrafter"/>
</dbReference>
<protein>
    <submittedName>
        <fullName evidence="5">Blast:Homeotic protein female sterile</fullName>
    </submittedName>
</protein>
<accession>A0A3B0JC69</accession>
<dbReference type="AlphaFoldDB" id="A0A3B0JC69"/>
<reference evidence="6" key="1">
    <citation type="submission" date="2018-01" db="EMBL/GenBank/DDBJ databases">
        <authorList>
            <person name="Alioto T."/>
            <person name="Alioto T."/>
        </authorList>
    </citation>
    <scope>NUCLEOTIDE SEQUENCE [LARGE SCALE GENOMIC DNA]</scope>
</reference>
<dbReference type="OrthoDB" id="6017at2759"/>
<dbReference type="InterPro" id="IPR036427">
    <property type="entry name" value="Bromodomain-like_sf"/>
</dbReference>
<dbReference type="GO" id="GO:0006338">
    <property type="term" value="P:chromatin remodeling"/>
    <property type="evidence" value="ECO:0007669"/>
    <property type="project" value="TreeGrafter"/>
</dbReference>
<evidence type="ECO:0000313" key="6">
    <source>
        <dbReference type="Proteomes" id="UP000268350"/>
    </source>
</evidence>
<feature type="compositionally biased region" description="Pro residues" evidence="3">
    <location>
        <begin position="178"/>
        <end position="187"/>
    </location>
</feature>
<name>A0A3B0JC69_DROGU</name>
<evidence type="ECO:0000256" key="2">
    <source>
        <dbReference type="PROSITE-ProRule" id="PRU00035"/>
    </source>
</evidence>
<sequence>MDSDSSDYSDDSDNSDGTYVNLRLESCAQPSVIPKPSNYGQYTNKMHFFYKYILVDLYENEYAVHFREPVDTEVIQAPNYYAIVAQPMDMGTIKQRLKNHFYHHVGEAVSDFMLMLHNCFQYNLRGTMVYERGCFLEKFFMERLYTIPKGPEYPHAEVPKKFRKLRLVAPRPYTTTPLRPPTAPAPPTRRASTYSLRPRTATTQPEQPLIQPQLQLQPVPGRVLTRVRPMVGPKPSNLGKYSKKLNCFEIAILEVAARSDFGQDFLEPVDVVMLEVPQYYMIVVKPMGLQTIKKRLRNNFYHHIGEAVSDVMLILHNCFKFNKPDHPVYKNGQLLEEFFWKELKQIPTGQDIDRCRKHSAANECTPKSVTQ</sequence>
<evidence type="ECO:0000256" key="3">
    <source>
        <dbReference type="SAM" id="MobiDB-lite"/>
    </source>
</evidence>
<evidence type="ECO:0000256" key="1">
    <source>
        <dbReference type="ARBA" id="ARBA00023117"/>
    </source>
</evidence>
<dbReference type="PROSITE" id="PS00633">
    <property type="entry name" value="BROMODOMAIN_1"/>
    <property type="match status" value="1"/>
</dbReference>
<keyword evidence="1 2" id="KW-0103">Bromodomain</keyword>
<dbReference type="Gene3D" id="1.20.920.10">
    <property type="entry name" value="Bromodomain-like"/>
    <property type="match status" value="2"/>
</dbReference>
<feature type="compositionally biased region" description="Polar residues" evidence="3">
    <location>
        <begin position="192"/>
        <end position="203"/>
    </location>
</feature>
<dbReference type="PANTHER" id="PTHR22880:SF225">
    <property type="entry name" value="BROMODOMAIN-CONTAINING PROTEIN BET-1-RELATED"/>
    <property type="match status" value="1"/>
</dbReference>
<proteinExistence type="predicted"/>
<dbReference type="Pfam" id="PF00439">
    <property type="entry name" value="Bromodomain"/>
    <property type="match status" value="2"/>
</dbReference>
<feature type="domain" description="Bromo" evidence="4">
    <location>
        <begin position="257"/>
        <end position="329"/>
    </location>
</feature>
<dbReference type="GO" id="GO:0000785">
    <property type="term" value="C:chromatin"/>
    <property type="evidence" value="ECO:0007669"/>
    <property type="project" value="TreeGrafter"/>
</dbReference>
<dbReference type="GO" id="GO:0005634">
    <property type="term" value="C:nucleus"/>
    <property type="evidence" value="ECO:0007669"/>
    <property type="project" value="TreeGrafter"/>
</dbReference>
<dbReference type="EMBL" id="OUUW01000003">
    <property type="protein sequence ID" value="SPP78153.1"/>
    <property type="molecule type" value="Genomic_DNA"/>
</dbReference>
<dbReference type="SMART" id="SM00297">
    <property type="entry name" value="BROMO"/>
    <property type="match status" value="2"/>
</dbReference>
<dbReference type="PANTHER" id="PTHR22880">
    <property type="entry name" value="FALZ-RELATED BROMODOMAIN-CONTAINING PROTEINS"/>
    <property type="match status" value="1"/>
</dbReference>
<gene>
    <name evidence="5" type="ORF">DGUA_6G010754</name>
</gene>
<evidence type="ECO:0000313" key="5">
    <source>
        <dbReference type="EMBL" id="SPP78153.1"/>
    </source>
</evidence>
<feature type="region of interest" description="Disordered" evidence="3">
    <location>
        <begin position="172"/>
        <end position="207"/>
    </location>
</feature>